<dbReference type="Proteomes" id="UP000020218">
    <property type="component" value="Unassembled WGS sequence"/>
</dbReference>
<sequence length="199" mass="21458">MLEKSPPPAAGRRFPDGAARALVRLLVERGHECWADPCVLVKDPESLRVLDALLPYLGLAAAVPLITVPAHDVAWLSEKDRPVLEAAIRLRCDALVTGDRTHFGAGYGRAFGDVLAHSLFLTATRAQPACWRRFSSRPFATLQRVSVTNIKPTTIAMPPRPARVVAANQRSATRSTTASSGRIGSCRTSTRVPIASGRT</sequence>
<feature type="region of interest" description="Disordered" evidence="1">
    <location>
        <begin position="169"/>
        <end position="199"/>
    </location>
</feature>
<dbReference type="EMBL" id="JFAX01000001">
    <property type="protein sequence ID" value="EXI69664.1"/>
    <property type="molecule type" value="Genomic_DNA"/>
</dbReference>
<reference evidence="2" key="1">
    <citation type="submission" date="2014-02" db="EMBL/GenBank/DDBJ databases">
        <title>Expanding our view of genomic diversity in Candidatus Accumulibacter clades.</title>
        <authorList>
            <person name="Skennerton C.T."/>
            <person name="Barr J.J."/>
            <person name="Slater F.R."/>
            <person name="Bond P.L."/>
            <person name="Tyson G.W."/>
        </authorList>
    </citation>
    <scope>NUCLEOTIDE SEQUENCE [LARGE SCALE GENOMIC DNA]</scope>
</reference>
<keyword evidence="3" id="KW-1185">Reference proteome</keyword>
<accession>A0A011PTH0</accession>
<comment type="caution">
    <text evidence="2">The sequence shown here is derived from an EMBL/GenBank/DDBJ whole genome shotgun (WGS) entry which is preliminary data.</text>
</comment>
<name>A0A011PTH0_9PROT</name>
<evidence type="ECO:0000313" key="2">
    <source>
        <dbReference type="EMBL" id="EXI69664.1"/>
    </source>
</evidence>
<organism evidence="2 3">
    <name type="scientific">Candidatus Accumulibacter adjunctus</name>
    <dbReference type="NCBI Taxonomy" id="1454001"/>
    <lineage>
        <taxon>Bacteria</taxon>
        <taxon>Pseudomonadati</taxon>
        <taxon>Pseudomonadota</taxon>
        <taxon>Betaproteobacteria</taxon>
        <taxon>Candidatus Accumulibacter</taxon>
    </lineage>
</organism>
<evidence type="ECO:0000313" key="3">
    <source>
        <dbReference type="Proteomes" id="UP000020218"/>
    </source>
</evidence>
<protein>
    <recommendedName>
        <fullName evidence="4">PIN domain-containing protein</fullName>
    </recommendedName>
</protein>
<dbReference type="AlphaFoldDB" id="A0A011PTH0"/>
<gene>
    <name evidence="2" type="ORF">AW08_00157</name>
</gene>
<dbReference type="STRING" id="1454001.AW08_00157"/>
<feature type="compositionally biased region" description="Low complexity" evidence="1">
    <location>
        <begin position="169"/>
        <end position="185"/>
    </location>
</feature>
<evidence type="ECO:0008006" key="4">
    <source>
        <dbReference type="Google" id="ProtNLM"/>
    </source>
</evidence>
<evidence type="ECO:0000256" key="1">
    <source>
        <dbReference type="SAM" id="MobiDB-lite"/>
    </source>
</evidence>
<proteinExistence type="predicted"/>